<dbReference type="InterPro" id="IPR036890">
    <property type="entry name" value="HATPase_C_sf"/>
</dbReference>
<dbReference type="PATRIC" id="fig|765913.3.peg.4418"/>
<dbReference type="InterPro" id="IPR036641">
    <property type="entry name" value="HPT_dom_sf"/>
</dbReference>
<dbReference type="SUPFAM" id="SSF47384">
    <property type="entry name" value="Homodimeric domain of signal transducing histidine kinase"/>
    <property type="match status" value="1"/>
</dbReference>
<dbReference type="Gene3D" id="1.10.287.560">
    <property type="entry name" value="Histidine kinase CheA-like, homodimeric domain"/>
    <property type="match status" value="1"/>
</dbReference>
<keyword evidence="4" id="KW-0145">Chemotaxis</keyword>
<dbReference type="SMART" id="SM01231">
    <property type="entry name" value="H-kinase_dim"/>
    <property type="match status" value="1"/>
</dbReference>
<evidence type="ECO:0000256" key="4">
    <source>
        <dbReference type="ARBA" id="ARBA00022500"/>
    </source>
</evidence>
<dbReference type="Pfam" id="PF02895">
    <property type="entry name" value="H-kinase_dim"/>
    <property type="match status" value="1"/>
</dbReference>
<dbReference type="InterPro" id="IPR005467">
    <property type="entry name" value="His_kinase_dom"/>
</dbReference>
<evidence type="ECO:0000256" key="8">
    <source>
        <dbReference type="ARBA" id="ARBA00022777"/>
    </source>
</evidence>
<dbReference type="SUPFAM" id="SSF47226">
    <property type="entry name" value="Histidine-containing phosphotransfer domain, HPT domain"/>
    <property type="match status" value="1"/>
</dbReference>
<dbReference type="Proteomes" id="UP000004200">
    <property type="component" value="Unassembled WGS sequence"/>
</dbReference>
<dbReference type="GO" id="GO:0005737">
    <property type="term" value="C:cytoplasm"/>
    <property type="evidence" value="ECO:0007669"/>
    <property type="project" value="InterPro"/>
</dbReference>
<keyword evidence="6" id="KW-0808">Transferase</keyword>
<dbReference type="InterPro" id="IPR002545">
    <property type="entry name" value="CheW-lke_dom"/>
</dbReference>
<protein>
    <recommendedName>
        <fullName evidence="3">Chemotaxis protein CheA</fullName>
        <ecNumber evidence="2">2.7.13.3</ecNumber>
    </recommendedName>
</protein>
<feature type="domain" description="Histidine kinase" evidence="13">
    <location>
        <begin position="309"/>
        <end position="557"/>
    </location>
</feature>
<dbReference type="SUPFAM" id="SSF160246">
    <property type="entry name" value="EspE N-terminal domain-like"/>
    <property type="match status" value="1"/>
</dbReference>
<dbReference type="InterPro" id="IPR037257">
    <property type="entry name" value="T2SS_E_N_sf"/>
</dbReference>
<reference evidence="16 17" key="1">
    <citation type="submission" date="2011-06" db="EMBL/GenBank/DDBJ databases">
        <title>The draft genome of Thiorhodococcus drewsii AZ1.</title>
        <authorList>
            <consortium name="US DOE Joint Genome Institute (JGI-PGF)"/>
            <person name="Lucas S."/>
            <person name="Han J."/>
            <person name="Lapidus A."/>
            <person name="Cheng J.-F."/>
            <person name="Goodwin L."/>
            <person name="Pitluck S."/>
            <person name="Peters L."/>
            <person name="Land M.L."/>
            <person name="Hauser L."/>
            <person name="Vogl K."/>
            <person name="Liu Z."/>
            <person name="Imhoff J."/>
            <person name="Thiel V."/>
            <person name="Frigaard N.-U."/>
            <person name="Bryant D.A."/>
            <person name="Woyke T.J."/>
        </authorList>
    </citation>
    <scope>NUCLEOTIDE SEQUENCE [LARGE SCALE GENOMIC DNA]</scope>
    <source>
        <strain evidence="16 17">AZ1</strain>
    </source>
</reference>
<dbReference type="InterPro" id="IPR004105">
    <property type="entry name" value="CheA-like_dim"/>
</dbReference>
<evidence type="ECO:0000259" key="15">
    <source>
        <dbReference type="PROSITE" id="PS50894"/>
    </source>
</evidence>
<dbReference type="SMART" id="SM00073">
    <property type="entry name" value="HPT"/>
    <property type="match status" value="1"/>
</dbReference>
<dbReference type="OrthoDB" id="9803176at2"/>
<evidence type="ECO:0000256" key="11">
    <source>
        <dbReference type="ARBA" id="ARBA00035100"/>
    </source>
</evidence>
<proteinExistence type="predicted"/>
<dbReference type="EMBL" id="AFWT01000056">
    <property type="protein sequence ID" value="EGV27842.1"/>
    <property type="molecule type" value="Genomic_DNA"/>
</dbReference>
<dbReference type="PROSITE" id="PS50894">
    <property type="entry name" value="HPT"/>
    <property type="match status" value="1"/>
</dbReference>
<evidence type="ECO:0000259" key="13">
    <source>
        <dbReference type="PROSITE" id="PS50109"/>
    </source>
</evidence>
<dbReference type="Gene3D" id="1.20.120.160">
    <property type="entry name" value="HPT domain"/>
    <property type="match status" value="1"/>
</dbReference>
<dbReference type="InterPro" id="IPR051315">
    <property type="entry name" value="Bact_Chemotaxis_CheA"/>
</dbReference>
<dbReference type="eggNOG" id="COG0643">
    <property type="taxonomic scope" value="Bacteria"/>
</dbReference>
<dbReference type="InterPro" id="IPR008207">
    <property type="entry name" value="Sig_transdc_His_kin_Hpt_dom"/>
</dbReference>
<dbReference type="SMART" id="SM00260">
    <property type="entry name" value="CheW"/>
    <property type="match status" value="1"/>
</dbReference>
<comment type="function">
    <text evidence="11">Involved in the transmission of sensory signals from the chemoreceptors to the flagellar motors. CheA is autophosphorylated; it can transfer its phosphate group to either CheB or CheY.</text>
</comment>
<feature type="domain" description="CheW-like" evidence="14">
    <location>
        <begin position="559"/>
        <end position="691"/>
    </location>
</feature>
<gene>
    <name evidence="16" type="ORF">ThidrDRAFT_4344</name>
</gene>
<comment type="catalytic activity">
    <reaction evidence="1">
        <text>ATP + protein L-histidine = ADP + protein N-phospho-L-histidine.</text>
        <dbReference type="EC" id="2.7.13.3"/>
    </reaction>
</comment>
<keyword evidence="5 12" id="KW-0597">Phosphoprotein</keyword>
<dbReference type="InterPro" id="IPR037006">
    <property type="entry name" value="CheA-like_homodim_sf"/>
</dbReference>
<evidence type="ECO:0000256" key="12">
    <source>
        <dbReference type="PROSITE-ProRule" id="PRU00110"/>
    </source>
</evidence>
<dbReference type="Pfam" id="PF01627">
    <property type="entry name" value="Hpt"/>
    <property type="match status" value="1"/>
</dbReference>
<dbReference type="InterPro" id="IPR003594">
    <property type="entry name" value="HATPase_dom"/>
</dbReference>
<evidence type="ECO:0000256" key="6">
    <source>
        <dbReference type="ARBA" id="ARBA00022679"/>
    </source>
</evidence>
<keyword evidence="8 16" id="KW-0418">Kinase</keyword>
<evidence type="ECO:0000259" key="14">
    <source>
        <dbReference type="PROSITE" id="PS50851"/>
    </source>
</evidence>
<evidence type="ECO:0000256" key="7">
    <source>
        <dbReference type="ARBA" id="ARBA00022741"/>
    </source>
</evidence>
<dbReference type="AlphaFoldDB" id="G2E7T1"/>
<dbReference type="PRINTS" id="PR00344">
    <property type="entry name" value="BCTRLSENSOR"/>
</dbReference>
<dbReference type="GO" id="GO:0006935">
    <property type="term" value="P:chemotaxis"/>
    <property type="evidence" value="ECO:0007669"/>
    <property type="project" value="UniProtKB-KW"/>
</dbReference>
<dbReference type="CDD" id="cd16916">
    <property type="entry name" value="HATPase_CheA-like"/>
    <property type="match status" value="1"/>
</dbReference>
<dbReference type="PANTHER" id="PTHR43395">
    <property type="entry name" value="SENSOR HISTIDINE KINASE CHEA"/>
    <property type="match status" value="1"/>
</dbReference>
<evidence type="ECO:0000313" key="17">
    <source>
        <dbReference type="Proteomes" id="UP000004200"/>
    </source>
</evidence>
<feature type="domain" description="HPt" evidence="15">
    <location>
        <begin position="1"/>
        <end position="101"/>
    </location>
</feature>
<evidence type="ECO:0000256" key="9">
    <source>
        <dbReference type="ARBA" id="ARBA00022840"/>
    </source>
</evidence>
<dbReference type="Pfam" id="PF01584">
    <property type="entry name" value="CheW"/>
    <property type="match status" value="1"/>
</dbReference>
<dbReference type="Pfam" id="PF02518">
    <property type="entry name" value="HATPase_c"/>
    <property type="match status" value="1"/>
</dbReference>
<dbReference type="SMART" id="SM00387">
    <property type="entry name" value="HATPase_c"/>
    <property type="match status" value="1"/>
</dbReference>
<name>G2E7T1_9GAMM</name>
<dbReference type="GO" id="GO:0000155">
    <property type="term" value="F:phosphorelay sensor kinase activity"/>
    <property type="evidence" value="ECO:0007669"/>
    <property type="project" value="InterPro"/>
</dbReference>
<evidence type="ECO:0000256" key="10">
    <source>
        <dbReference type="ARBA" id="ARBA00023012"/>
    </source>
</evidence>
<evidence type="ECO:0000256" key="3">
    <source>
        <dbReference type="ARBA" id="ARBA00021495"/>
    </source>
</evidence>
<dbReference type="STRING" id="765913.ThidrDRAFT_4344"/>
<dbReference type="FunFam" id="3.30.565.10:FF:000016">
    <property type="entry name" value="Chemotaxis protein CheA, putative"/>
    <property type="match status" value="1"/>
</dbReference>
<organism evidence="16 17">
    <name type="scientific">Thiorhodococcus drewsii AZ1</name>
    <dbReference type="NCBI Taxonomy" id="765913"/>
    <lineage>
        <taxon>Bacteria</taxon>
        <taxon>Pseudomonadati</taxon>
        <taxon>Pseudomonadota</taxon>
        <taxon>Gammaproteobacteria</taxon>
        <taxon>Chromatiales</taxon>
        <taxon>Chromatiaceae</taxon>
        <taxon>Thiorhodococcus</taxon>
    </lineage>
</organism>
<evidence type="ECO:0000256" key="1">
    <source>
        <dbReference type="ARBA" id="ARBA00000085"/>
    </source>
</evidence>
<sequence length="709" mass="77600">MSDPVDIFRTEAEEHLSALESALLELEQRPEDPELIALAFRAMHTIKGGGGMFGFTELSAFTHHLETALDKVRNGLFPVSPELISILLDAKDHIMGLLEDPVLDQTQILVGRGLLERLHALIPDEQITEAKQTTAAQSTAIADPGGEGRDQVYRVRIRPSAGAFRDGFDIFPILKELQGLGTCYITTDTGGVPVLAELDPESCMLSWDLVLVTSQGVEAIRDTFIFVADEWRIDIDPIDIDDDQCDRIGEILVERGLIARSQIETLLAEKPRVGEVLQQAGLVTETDVDAALREQQAIRDTRERSARGEQESLVRVPAARLDSLMNLVGELVIVQARMHQLAQSRDDEAMGAISEDLDRLTTELRDNTFSIRMLPIGTTFGRFRRLVRDLSRELGKEIRLETEGAETELDKMVIDRLGDPLVHLIRNSIDHGIEPPEQREAAGKPAAGTIHLAAEHAESHVVIRIRDDGAGLNTGAIRAKAVERGLIARDQTLTEEEIQSLIFEAGFSTADRVSDISGRGVGMDVVKRSIQDLGGQVGIRSEPGRGTTLTITLPMTLAIIEGLMVAVSEERYVLPLSCVEECIEVERGSEGKRNGQRLARVRGDLVPYLSLREWFAVPGAAPDIEQIVVTRLGEQRFGFSVDQVVGQYQTVVKRLGKLYEGNAGLAGATILGDGGVAMILDAGALAESLEDEVRTRGRKQTGRPPMGTK</sequence>
<dbReference type="InterPro" id="IPR004358">
    <property type="entry name" value="Sig_transdc_His_kin-like_C"/>
</dbReference>
<dbReference type="RefSeq" id="WP_007043057.1">
    <property type="nucleotide sequence ID" value="NZ_AFWT01000056.1"/>
</dbReference>
<dbReference type="InterPro" id="IPR036097">
    <property type="entry name" value="HisK_dim/P_sf"/>
</dbReference>
<dbReference type="InterPro" id="IPR036061">
    <property type="entry name" value="CheW-like_dom_sf"/>
</dbReference>
<dbReference type="PANTHER" id="PTHR43395:SF10">
    <property type="entry name" value="CHEMOTAXIS PROTEIN CHEA"/>
    <property type="match status" value="1"/>
</dbReference>
<dbReference type="PROSITE" id="PS50109">
    <property type="entry name" value="HIS_KIN"/>
    <property type="match status" value="1"/>
</dbReference>
<dbReference type="Gene3D" id="3.30.565.10">
    <property type="entry name" value="Histidine kinase-like ATPase, C-terminal domain"/>
    <property type="match status" value="1"/>
</dbReference>
<evidence type="ECO:0000313" key="16">
    <source>
        <dbReference type="EMBL" id="EGV27842.1"/>
    </source>
</evidence>
<dbReference type="CDD" id="cd00088">
    <property type="entry name" value="HPT"/>
    <property type="match status" value="1"/>
</dbReference>
<dbReference type="SUPFAM" id="SSF55874">
    <property type="entry name" value="ATPase domain of HSP90 chaperone/DNA topoisomerase II/histidine kinase"/>
    <property type="match status" value="1"/>
</dbReference>
<comment type="caution">
    <text evidence="16">The sequence shown here is derived from an EMBL/GenBank/DDBJ whole genome shotgun (WGS) entry which is preliminary data.</text>
</comment>
<dbReference type="Gene3D" id="2.30.30.40">
    <property type="entry name" value="SH3 Domains"/>
    <property type="match status" value="1"/>
</dbReference>
<dbReference type="EC" id="2.7.13.3" evidence="2"/>
<evidence type="ECO:0000256" key="5">
    <source>
        <dbReference type="ARBA" id="ARBA00022553"/>
    </source>
</evidence>
<keyword evidence="9" id="KW-0067">ATP-binding</keyword>
<dbReference type="PROSITE" id="PS50851">
    <property type="entry name" value="CHEW"/>
    <property type="match status" value="1"/>
</dbReference>
<dbReference type="GO" id="GO:0005524">
    <property type="term" value="F:ATP binding"/>
    <property type="evidence" value="ECO:0007669"/>
    <property type="project" value="UniProtKB-KW"/>
</dbReference>
<feature type="modified residue" description="Phosphohistidine" evidence="12">
    <location>
        <position position="44"/>
    </location>
</feature>
<evidence type="ECO:0000256" key="2">
    <source>
        <dbReference type="ARBA" id="ARBA00012438"/>
    </source>
</evidence>
<dbReference type="SUPFAM" id="SSF50341">
    <property type="entry name" value="CheW-like"/>
    <property type="match status" value="1"/>
</dbReference>
<keyword evidence="7" id="KW-0547">Nucleotide-binding</keyword>
<accession>G2E7T1</accession>
<dbReference type="CDD" id="cd00731">
    <property type="entry name" value="CheA_reg"/>
    <property type="match status" value="1"/>
</dbReference>
<keyword evidence="17" id="KW-1185">Reference proteome</keyword>
<keyword evidence="10" id="KW-0902">Two-component regulatory system</keyword>